<evidence type="ECO:0000259" key="3">
    <source>
        <dbReference type="PROSITE" id="PS51203"/>
    </source>
</evidence>
<organism evidence="4 5">
    <name type="scientific">Haemonchus contortus</name>
    <name type="common">Barber pole worm</name>
    <dbReference type="NCBI Taxonomy" id="6289"/>
    <lineage>
        <taxon>Eukaryota</taxon>
        <taxon>Metazoa</taxon>
        <taxon>Ecdysozoa</taxon>
        <taxon>Nematoda</taxon>
        <taxon>Chromadorea</taxon>
        <taxon>Rhabditida</taxon>
        <taxon>Rhabditina</taxon>
        <taxon>Rhabditomorpha</taxon>
        <taxon>Strongyloidea</taxon>
        <taxon>Trichostrongylidae</taxon>
        <taxon>Haemonchus</taxon>
    </lineage>
</organism>
<dbReference type="OMA" id="HNIESAW"/>
<dbReference type="InterPro" id="IPR048696">
    <property type="entry name" value="SHQ1-like_CS"/>
</dbReference>
<dbReference type="GO" id="GO:0000493">
    <property type="term" value="P:box H/ACA snoRNP assembly"/>
    <property type="evidence" value="ECO:0007669"/>
    <property type="project" value="InterPro"/>
</dbReference>
<name>A0A7I4YIQ6_HAECO</name>
<dbReference type="PANTHER" id="PTHR12967">
    <property type="entry name" value="PROTEIN SHQ1 HOMOLOG"/>
    <property type="match status" value="1"/>
</dbReference>
<dbReference type="SUPFAM" id="SSF49764">
    <property type="entry name" value="HSP20-like chaperones"/>
    <property type="match status" value="1"/>
</dbReference>
<dbReference type="OrthoDB" id="73639at2759"/>
<dbReference type="InterPro" id="IPR007052">
    <property type="entry name" value="CS_dom"/>
</dbReference>
<dbReference type="InterPro" id="IPR008978">
    <property type="entry name" value="HSP20-like_chaperone"/>
</dbReference>
<reference evidence="5" key="1">
    <citation type="submission" date="2020-12" db="UniProtKB">
        <authorList>
            <consortium name="WormBaseParasite"/>
        </authorList>
    </citation>
    <scope>IDENTIFICATION</scope>
    <source>
        <strain evidence="5">MHco3</strain>
    </source>
</reference>
<dbReference type="Pfam" id="PF04925">
    <property type="entry name" value="SHQ1"/>
    <property type="match status" value="1"/>
</dbReference>
<feature type="domain" description="CS" evidence="3">
    <location>
        <begin position="1"/>
        <end position="89"/>
    </location>
</feature>
<evidence type="ECO:0000313" key="5">
    <source>
        <dbReference type="WBParaSite" id="HCON_00101960-00001"/>
    </source>
</evidence>
<dbReference type="GO" id="GO:0005737">
    <property type="term" value="C:cytoplasm"/>
    <property type="evidence" value="ECO:0007669"/>
    <property type="project" value="TreeGrafter"/>
</dbReference>
<dbReference type="GO" id="GO:0005654">
    <property type="term" value="C:nucleoplasm"/>
    <property type="evidence" value="ECO:0007669"/>
    <property type="project" value="TreeGrafter"/>
</dbReference>
<dbReference type="AlphaFoldDB" id="A0A7I4YIQ6"/>
<dbReference type="InterPro" id="IPR007009">
    <property type="entry name" value="Shq1_C"/>
</dbReference>
<dbReference type="GO" id="GO:0051082">
    <property type="term" value="F:unfolded protein binding"/>
    <property type="evidence" value="ECO:0007669"/>
    <property type="project" value="TreeGrafter"/>
</dbReference>
<dbReference type="InterPro" id="IPR039742">
    <property type="entry name" value="Shq1"/>
</dbReference>
<keyword evidence="4" id="KW-1185">Reference proteome</keyword>
<dbReference type="Pfam" id="PF21413">
    <property type="entry name" value="SHQ1-like_CS"/>
    <property type="match status" value="1"/>
</dbReference>
<evidence type="ECO:0000256" key="2">
    <source>
        <dbReference type="ARBA" id="ARBA00013750"/>
    </source>
</evidence>
<protein>
    <recommendedName>
        <fullName evidence="2">Protein SHQ1 homolog</fullName>
    </recommendedName>
</protein>
<dbReference type="WBParaSite" id="HCON_00101960-00001">
    <property type="protein sequence ID" value="HCON_00101960-00001"/>
    <property type="gene ID" value="HCON_00101960"/>
</dbReference>
<proteinExistence type="inferred from homology"/>
<comment type="similarity">
    <text evidence="1">Belongs to the SHQ1 family.</text>
</comment>
<dbReference type="Proteomes" id="UP000025227">
    <property type="component" value="Unplaced"/>
</dbReference>
<dbReference type="PROSITE" id="PS51203">
    <property type="entry name" value="CS"/>
    <property type="match status" value="1"/>
</dbReference>
<sequence>MITPSFSIVQDDKWLIFIIRAPYAKIADTEIEYGDDIFMFSAPPYYLRVHLPREVVDDNSGTAKYNSSLGEFTVRVPKKNVGENFPGLDMISELLNPQKKLSAQQLVEELRDTDDDEEEDFQDSEYFVEQKVTDIQAGCSDNSKDDYGYGFAQRRKGILGQLSNEIGKLVEVDDPENSLIHERSAQCAERDSKAFDAERYLLDWLDPEDALQRAIMLDFGLKLEVDADDRQRLKDFPRKRLPALSLQEQRLVSLSLIDIVFAFVYDSRINEWETCCETGWNITKLSPSLAFLCQWKSAKEAFVGGVRRSLCYPLYRNWDLSSKVVEDTKFVISRGRTALLHILCQVHGILIGSGEFRYLFNDLFITDYCLWIQSVDETVLRWLQKSVADVEIHKSDVGLDLEEIEIEGRMATLKVEEPPQLDSDDEPE</sequence>
<dbReference type="Gene3D" id="2.60.40.790">
    <property type="match status" value="1"/>
</dbReference>
<evidence type="ECO:0000256" key="1">
    <source>
        <dbReference type="ARBA" id="ARBA00005607"/>
    </source>
</evidence>
<accession>A0A7I4YIQ6</accession>
<evidence type="ECO:0000313" key="4">
    <source>
        <dbReference type="Proteomes" id="UP000025227"/>
    </source>
</evidence>
<dbReference type="PANTHER" id="PTHR12967:SF0">
    <property type="entry name" value="PROTEIN SHQ1 HOMOLOG"/>
    <property type="match status" value="1"/>
</dbReference>